<sequence>MTYQDELNELPPQELSNPKKFNYLISQNTYLTINEKKFLLQRLKDSNYNLITNFKENYKPIIYKNELIASIQEKRKNIELFKEQLITHKSGVKKSKYEADVSSRLSLEKKQNANKILADKIKRCQDIKKKLENMTLEKTKELNELKLVIIEYQKKQIYQLNKEIFDITELKQKEEDMTQKSTLTALKDARQTVYVNGRWIFANDHVVYRIINSSLPTDGDYICFMKEWLKNEDRQKEYETEDINLYPRLGISSITANNTTTSPTLDSSNRANFLSGLTHTVQFVNLIAFYFNVLLPYNLPHSKFCNQTLTIDQFQNAIAKLNTNIVYMCIHQHIPISNLLPKQTLENVHHFLDYFQKMRIKLREKHPVVFPDHLILMMNEMFAETDDDNLAEESMPYMPFPKENEDWETVPQSDEIPSDDSLNTASNKNVSMSLISSVFQYFNKLGNTKQN</sequence>
<dbReference type="GO" id="GO:0016240">
    <property type="term" value="P:autophagosome membrane docking"/>
    <property type="evidence" value="ECO:0007669"/>
    <property type="project" value="TreeGrafter"/>
</dbReference>
<dbReference type="PANTHER" id="PTHR13664">
    <property type="entry name" value="BECLIN 1-ASSOCIATED AUTOPHAGY-RELATED KEY REGULATOR"/>
    <property type="match status" value="1"/>
</dbReference>
<dbReference type="GO" id="GO:0000045">
    <property type="term" value="P:autophagosome assembly"/>
    <property type="evidence" value="ECO:0007669"/>
    <property type="project" value="TreeGrafter"/>
</dbReference>
<dbReference type="GO" id="GO:0000423">
    <property type="term" value="P:mitophagy"/>
    <property type="evidence" value="ECO:0007669"/>
    <property type="project" value="TreeGrafter"/>
</dbReference>
<dbReference type="PANTHER" id="PTHR13664:SF0">
    <property type="entry name" value="BECLIN 1-ASSOCIATED AUTOPHAGY-RELATED KEY REGULATOR"/>
    <property type="match status" value="1"/>
</dbReference>
<feature type="region of interest" description="Disordered" evidence="2">
    <location>
        <begin position="404"/>
        <end position="424"/>
    </location>
</feature>
<dbReference type="AlphaFoldDB" id="A0A2Z4EUS6"/>
<dbReference type="GO" id="GO:0005776">
    <property type="term" value="C:autophagosome"/>
    <property type="evidence" value="ECO:0007669"/>
    <property type="project" value="TreeGrafter"/>
</dbReference>
<reference evidence="3" key="1">
    <citation type="journal article" date="2018" name="Aquat. Toxicol.">
        <title>Genome-wide identification of 99 autophagy-related (Atg) genes in the monogonont rotifer Brachionus spp. and transcriptional modulation in response to cadmium.</title>
        <authorList>
            <person name="Kang H.M."/>
            <person name="Lee J.S."/>
            <person name="Kim M.S."/>
            <person name="Lee Y.H."/>
            <person name="Jung J.H."/>
            <person name="Hagiwara A."/>
            <person name="Zhou B."/>
            <person name="Lee J.S."/>
            <person name="Jeong C.B."/>
        </authorList>
    </citation>
    <scope>NUCLEOTIDE SEQUENCE</scope>
</reference>
<evidence type="ECO:0000256" key="1">
    <source>
        <dbReference type="SAM" id="Coils"/>
    </source>
</evidence>
<name>A0A2Z4EUS6_9BILA</name>
<dbReference type="GO" id="GO:0009267">
    <property type="term" value="P:cellular response to starvation"/>
    <property type="evidence" value="ECO:0007669"/>
    <property type="project" value="TreeGrafter"/>
</dbReference>
<dbReference type="GO" id="GO:0035032">
    <property type="term" value="C:phosphatidylinositol 3-kinase complex, class III"/>
    <property type="evidence" value="ECO:0007669"/>
    <property type="project" value="TreeGrafter"/>
</dbReference>
<dbReference type="GO" id="GO:0043495">
    <property type="term" value="F:protein-membrane adaptor activity"/>
    <property type="evidence" value="ECO:0007669"/>
    <property type="project" value="TreeGrafter"/>
</dbReference>
<feature type="coiled-coil region" evidence="1">
    <location>
        <begin position="114"/>
        <end position="144"/>
    </location>
</feature>
<reference evidence="3" key="2">
    <citation type="submission" date="2018-04" db="EMBL/GenBank/DDBJ databases">
        <authorList>
            <person name="Go L.Y."/>
            <person name="Mitchell J.A."/>
        </authorList>
    </citation>
    <scope>NUCLEOTIDE SEQUENCE</scope>
</reference>
<gene>
    <name evidence="3" type="primary">Atg14</name>
</gene>
<dbReference type="GO" id="GO:0097629">
    <property type="term" value="C:extrinsic component of omegasome membrane"/>
    <property type="evidence" value="ECO:0007669"/>
    <property type="project" value="TreeGrafter"/>
</dbReference>
<dbReference type="GO" id="GO:0035014">
    <property type="term" value="F:phosphatidylinositol 3-kinase regulator activity"/>
    <property type="evidence" value="ECO:0007669"/>
    <property type="project" value="TreeGrafter"/>
</dbReference>
<evidence type="ECO:0000313" key="3">
    <source>
        <dbReference type="EMBL" id="AWV66679.1"/>
    </source>
</evidence>
<evidence type="ECO:0000256" key="2">
    <source>
        <dbReference type="SAM" id="MobiDB-lite"/>
    </source>
</evidence>
<dbReference type="EMBL" id="MH231872">
    <property type="protein sequence ID" value="AWV66679.1"/>
    <property type="molecule type" value="mRNA"/>
</dbReference>
<dbReference type="GO" id="GO:0097632">
    <property type="term" value="C:extrinsic component of phagophore assembly site membrane"/>
    <property type="evidence" value="ECO:0007669"/>
    <property type="project" value="TreeGrafter"/>
</dbReference>
<organism evidence="3">
    <name type="scientific">Brachionus koreanus</name>
    <dbReference type="NCBI Taxonomy" id="1199090"/>
    <lineage>
        <taxon>Eukaryota</taxon>
        <taxon>Metazoa</taxon>
        <taxon>Spiralia</taxon>
        <taxon>Gnathifera</taxon>
        <taxon>Rotifera</taxon>
        <taxon>Eurotatoria</taxon>
        <taxon>Monogononta</taxon>
        <taxon>Pseudotrocha</taxon>
        <taxon>Ploima</taxon>
        <taxon>Brachionidae</taxon>
        <taxon>Brachionus</taxon>
    </lineage>
</organism>
<proteinExistence type="evidence at transcript level"/>
<accession>A0A2Z4EUS6</accession>
<protein>
    <submittedName>
        <fullName evidence="3">Beclin 1-associated autophagy-related key regulator</fullName>
    </submittedName>
</protein>
<keyword evidence="1" id="KW-0175">Coiled coil</keyword>